<dbReference type="CDD" id="cd17752">
    <property type="entry name" value="BRCT_RFC1"/>
    <property type="match status" value="1"/>
</dbReference>
<evidence type="ECO:0000256" key="1">
    <source>
        <dbReference type="ARBA" id="ARBA00004123"/>
    </source>
</evidence>
<name>A0AAN9G1Q1_9CAEN</name>
<keyword evidence="5 12" id="KW-0235">DNA replication</keyword>
<dbReference type="Gene3D" id="1.10.8.60">
    <property type="match status" value="1"/>
</dbReference>
<dbReference type="Gene3D" id="1.20.272.10">
    <property type="match status" value="1"/>
</dbReference>
<dbReference type="PANTHER" id="PTHR23389:SF6">
    <property type="entry name" value="REPLICATION FACTOR C SUBUNIT 1"/>
    <property type="match status" value="1"/>
</dbReference>
<dbReference type="Pfam" id="PF00004">
    <property type="entry name" value="AAA"/>
    <property type="match status" value="1"/>
</dbReference>
<dbReference type="CDD" id="cd00009">
    <property type="entry name" value="AAA"/>
    <property type="match status" value="1"/>
</dbReference>
<keyword evidence="9 12" id="KW-0539">Nucleus</keyword>
<evidence type="ECO:0000256" key="7">
    <source>
        <dbReference type="ARBA" id="ARBA00022840"/>
    </source>
</evidence>
<comment type="subcellular location">
    <subcellularLocation>
        <location evidence="1 12">Nucleus</location>
    </subcellularLocation>
</comment>
<dbReference type="InterPro" id="IPR003593">
    <property type="entry name" value="AAA+_ATPase"/>
</dbReference>
<evidence type="ECO:0000256" key="5">
    <source>
        <dbReference type="ARBA" id="ARBA00022705"/>
    </source>
</evidence>
<reference evidence="15 16" key="1">
    <citation type="submission" date="2024-02" db="EMBL/GenBank/DDBJ databases">
        <title>Chromosome-scale genome assembly of the rough periwinkle Littorina saxatilis.</title>
        <authorList>
            <person name="De Jode A."/>
            <person name="Faria R."/>
            <person name="Formenti G."/>
            <person name="Sims Y."/>
            <person name="Smith T.P."/>
            <person name="Tracey A."/>
            <person name="Wood J.M.D."/>
            <person name="Zagrodzka Z.B."/>
            <person name="Johannesson K."/>
            <person name="Butlin R.K."/>
            <person name="Leder E.H."/>
        </authorList>
    </citation>
    <scope>NUCLEOTIDE SEQUENCE [LARGE SCALE GENOMIC DNA]</scope>
    <source>
        <strain evidence="15">Snail1</strain>
        <tissue evidence="15">Muscle</tissue>
    </source>
</reference>
<dbReference type="GO" id="GO:0006260">
    <property type="term" value="P:DNA replication"/>
    <property type="evidence" value="ECO:0007669"/>
    <property type="project" value="UniProtKB-KW"/>
</dbReference>
<dbReference type="Pfam" id="PF25361">
    <property type="entry name" value="AAA_lid_RFC1"/>
    <property type="match status" value="1"/>
</dbReference>
<evidence type="ECO:0000256" key="2">
    <source>
        <dbReference type="ARBA" id="ARBA00006116"/>
    </source>
</evidence>
<dbReference type="FunFam" id="3.40.50.10190:FF:000001">
    <property type="entry name" value="Replication factor C subunit 1"/>
    <property type="match status" value="1"/>
</dbReference>
<dbReference type="Pfam" id="PF00533">
    <property type="entry name" value="BRCT"/>
    <property type="match status" value="1"/>
</dbReference>
<dbReference type="InterPro" id="IPR036420">
    <property type="entry name" value="BRCT_dom_sf"/>
</dbReference>
<feature type="compositionally biased region" description="Polar residues" evidence="13">
    <location>
        <begin position="630"/>
        <end position="664"/>
    </location>
</feature>
<comment type="subunit">
    <text evidence="11">Large subunit of the RFC complex, an heteropentameric complex consisting of RFC1 and four small subunits RFC2, RFC3, RFC4 and RFC5; the RFC complex interacts with PCNA and the interaction involves RFC1.</text>
</comment>
<dbReference type="GO" id="GO:0003689">
    <property type="term" value="F:DNA clamp loader activity"/>
    <property type="evidence" value="ECO:0007669"/>
    <property type="project" value="UniProtKB-UniRule"/>
</dbReference>
<protein>
    <recommendedName>
        <fullName evidence="3 12">Replication factor C subunit 1</fullName>
    </recommendedName>
</protein>
<dbReference type="PANTHER" id="PTHR23389">
    <property type="entry name" value="CHROMOSOME TRANSMISSION FIDELITY FACTOR 18"/>
    <property type="match status" value="1"/>
</dbReference>
<dbReference type="GO" id="GO:0005663">
    <property type="term" value="C:DNA replication factor C complex"/>
    <property type="evidence" value="ECO:0007669"/>
    <property type="project" value="InterPro"/>
</dbReference>
<dbReference type="FunFam" id="1.10.8.60:FF:000021">
    <property type="entry name" value="Replication factor C subunit 1"/>
    <property type="match status" value="1"/>
</dbReference>
<dbReference type="CDD" id="cd18140">
    <property type="entry name" value="HLD_clamp_RFC"/>
    <property type="match status" value="1"/>
</dbReference>
<evidence type="ECO:0000313" key="15">
    <source>
        <dbReference type="EMBL" id="KAK7092026.1"/>
    </source>
</evidence>
<dbReference type="Proteomes" id="UP001374579">
    <property type="component" value="Unassembled WGS sequence"/>
</dbReference>
<dbReference type="EMBL" id="JBAMIC010000022">
    <property type="protein sequence ID" value="KAK7092026.1"/>
    <property type="molecule type" value="Genomic_DNA"/>
</dbReference>
<dbReference type="PIRSF" id="PIRSF036578">
    <property type="entry name" value="RFC1"/>
    <property type="match status" value="1"/>
</dbReference>
<proteinExistence type="inferred from homology"/>
<feature type="compositionally biased region" description="Basic and acidic residues" evidence="13">
    <location>
        <begin position="94"/>
        <end position="130"/>
    </location>
</feature>
<feature type="compositionally biased region" description="Basic residues" evidence="13">
    <location>
        <begin position="183"/>
        <end position="192"/>
    </location>
</feature>
<dbReference type="InterPro" id="IPR012178">
    <property type="entry name" value="RFC1"/>
</dbReference>
<comment type="similarity">
    <text evidence="2 12">Belongs to the activator 1 large subunit family.</text>
</comment>
<keyword evidence="7 12" id="KW-0067">ATP-binding</keyword>
<dbReference type="GO" id="GO:0016887">
    <property type="term" value="F:ATP hydrolysis activity"/>
    <property type="evidence" value="ECO:0007669"/>
    <property type="project" value="InterPro"/>
</dbReference>
<comment type="caution">
    <text evidence="15">The sequence shown here is derived from an EMBL/GenBank/DDBJ whole genome shotgun (WGS) entry which is preliminary data.</text>
</comment>
<dbReference type="AlphaFoldDB" id="A0AAN9G1Q1"/>
<dbReference type="SMART" id="SM00292">
    <property type="entry name" value="BRCT"/>
    <property type="match status" value="1"/>
</dbReference>
<evidence type="ECO:0000256" key="10">
    <source>
        <dbReference type="ARBA" id="ARBA00054501"/>
    </source>
</evidence>
<comment type="function">
    <text evidence="10">Subunit of the replication factor C (RFC) complex which acts during elongation of primed DNA templates by DNA polymerases delta and epsilon, and is necessary for ATP-dependent loading of proliferating cell nuclear antigen (PCNA) onto primed DNA. This subunit binds to the primer-template junction. Binds the PO-B transcription element as well as other GA rich DNA sequences. Can bind single- or double-stranded DNA.</text>
</comment>
<keyword evidence="6 12" id="KW-0547">Nucleotide-binding</keyword>
<dbReference type="GO" id="GO:0003677">
    <property type="term" value="F:DNA binding"/>
    <property type="evidence" value="ECO:0007669"/>
    <property type="project" value="UniProtKB-KW"/>
</dbReference>
<dbReference type="SUPFAM" id="SSF48019">
    <property type="entry name" value="post-AAA+ oligomerization domain-like"/>
    <property type="match status" value="1"/>
</dbReference>
<dbReference type="InterPro" id="IPR027417">
    <property type="entry name" value="P-loop_NTPase"/>
</dbReference>
<dbReference type="InterPro" id="IPR003959">
    <property type="entry name" value="ATPase_AAA_core"/>
</dbReference>
<feature type="compositionally biased region" description="Acidic residues" evidence="13">
    <location>
        <begin position="71"/>
        <end position="83"/>
    </location>
</feature>
<feature type="compositionally biased region" description="Basic and acidic residues" evidence="13">
    <location>
        <begin position="289"/>
        <end position="299"/>
    </location>
</feature>
<dbReference type="GO" id="GO:0006281">
    <property type="term" value="P:DNA repair"/>
    <property type="evidence" value="ECO:0007669"/>
    <property type="project" value="InterPro"/>
</dbReference>
<evidence type="ECO:0000313" key="16">
    <source>
        <dbReference type="Proteomes" id="UP001374579"/>
    </source>
</evidence>
<evidence type="ECO:0000256" key="4">
    <source>
        <dbReference type="ARBA" id="ARBA00022553"/>
    </source>
</evidence>
<evidence type="ECO:0000259" key="14">
    <source>
        <dbReference type="PROSITE" id="PS50172"/>
    </source>
</evidence>
<evidence type="ECO:0000256" key="8">
    <source>
        <dbReference type="ARBA" id="ARBA00023125"/>
    </source>
</evidence>
<feature type="compositionally biased region" description="Basic residues" evidence="13">
    <location>
        <begin position="158"/>
        <end position="167"/>
    </location>
</feature>
<feature type="compositionally biased region" description="Basic and acidic residues" evidence="13">
    <location>
        <begin position="343"/>
        <end position="353"/>
    </location>
</feature>
<evidence type="ECO:0000256" key="11">
    <source>
        <dbReference type="ARBA" id="ARBA00064311"/>
    </source>
</evidence>
<dbReference type="InterPro" id="IPR008921">
    <property type="entry name" value="DNA_pol3_clamp-load_cplx_C"/>
</dbReference>
<feature type="compositionally biased region" description="Acidic residues" evidence="13">
    <location>
        <begin position="333"/>
        <end position="342"/>
    </location>
</feature>
<feature type="compositionally biased region" description="Acidic residues" evidence="13">
    <location>
        <begin position="1171"/>
        <end position="1182"/>
    </location>
</feature>
<keyword evidence="8" id="KW-0238">DNA-binding</keyword>
<dbReference type="Gene3D" id="3.40.50.10190">
    <property type="entry name" value="BRCT domain"/>
    <property type="match status" value="1"/>
</dbReference>
<feature type="compositionally biased region" description="Polar residues" evidence="13">
    <location>
        <begin position="52"/>
        <end position="63"/>
    </location>
</feature>
<organism evidence="15 16">
    <name type="scientific">Littorina saxatilis</name>
    <dbReference type="NCBI Taxonomy" id="31220"/>
    <lineage>
        <taxon>Eukaryota</taxon>
        <taxon>Metazoa</taxon>
        <taxon>Spiralia</taxon>
        <taxon>Lophotrochozoa</taxon>
        <taxon>Mollusca</taxon>
        <taxon>Gastropoda</taxon>
        <taxon>Caenogastropoda</taxon>
        <taxon>Littorinimorpha</taxon>
        <taxon>Littorinoidea</taxon>
        <taxon>Littorinidae</taxon>
        <taxon>Littorina</taxon>
    </lineage>
</organism>
<feature type="domain" description="BRCT" evidence="14">
    <location>
        <begin position="517"/>
        <end position="595"/>
    </location>
</feature>
<feature type="region of interest" description="Disordered" evidence="13">
    <location>
        <begin position="318"/>
        <end position="493"/>
    </location>
</feature>
<dbReference type="Gene3D" id="3.40.50.300">
    <property type="entry name" value="P-loop containing nucleotide triphosphate hydrolases"/>
    <property type="match status" value="1"/>
</dbReference>
<evidence type="ECO:0000256" key="3">
    <source>
        <dbReference type="ARBA" id="ARBA00020401"/>
    </source>
</evidence>
<dbReference type="GO" id="GO:0005524">
    <property type="term" value="F:ATP binding"/>
    <property type="evidence" value="ECO:0007669"/>
    <property type="project" value="UniProtKB-UniRule"/>
</dbReference>
<keyword evidence="16" id="KW-1185">Reference proteome</keyword>
<dbReference type="SUPFAM" id="SSF52113">
    <property type="entry name" value="BRCT domain"/>
    <property type="match status" value="1"/>
</dbReference>
<dbReference type="InterPro" id="IPR047854">
    <property type="entry name" value="RFC_lid"/>
</dbReference>
<dbReference type="SUPFAM" id="SSF52540">
    <property type="entry name" value="P-loop containing nucleoside triphosphate hydrolases"/>
    <property type="match status" value="1"/>
</dbReference>
<evidence type="ECO:0000256" key="6">
    <source>
        <dbReference type="ARBA" id="ARBA00022741"/>
    </source>
</evidence>
<dbReference type="InterPro" id="IPR013725">
    <property type="entry name" value="DNA_replication_fac_RFC1_C"/>
</dbReference>
<dbReference type="FunFam" id="1.20.272.10:FF:000005">
    <property type="entry name" value="Replication factor C subunit 1"/>
    <property type="match status" value="1"/>
</dbReference>
<feature type="region of interest" description="Disordered" evidence="13">
    <location>
        <begin position="1158"/>
        <end position="1243"/>
    </location>
</feature>
<feature type="compositionally biased region" description="Basic and acidic residues" evidence="13">
    <location>
        <begin position="430"/>
        <end position="486"/>
    </location>
</feature>
<accession>A0AAN9G1Q1</accession>
<evidence type="ECO:0000256" key="9">
    <source>
        <dbReference type="ARBA" id="ARBA00023242"/>
    </source>
</evidence>
<feature type="compositionally biased region" description="Low complexity" evidence="13">
    <location>
        <begin position="1210"/>
        <end position="1225"/>
    </location>
</feature>
<dbReference type="Pfam" id="PF08519">
    <property type="entry name" value="RFC1"/>
    <property type="match status" value="1"/>
</dbReference>
<dbReference type="SMART" id="SM00382">
    <property type="entry name" value="AAA"/>
    <property type="match status" value="1"/>
</dbReference>
<dbReference type="GO" id="GO:0005634">
    <property type="term" value="C:nucleus"/>
    <property type="evidence" value="ECO:0007669"/>
    <property type="project" value="UniProtKB-SubCell"/>
</dbReference>
<gene>
    <name evidence="15" type="ORF">V1264_009635</name>
</gene>
<sequence length="1243" mass="136075">MDIRKFFGPPTSKKPTDTKQSAPAIPKTPSANPKTQSTKQKTPKSHEKASKQKSTPSAFLQKSKQSKQSDEDFEIIADSDEEETTKKKVNGNSKGKEHSSSSQHKKESSATVQAKKDNGAAKQNRSESKERKKNGKDKKASKDIDSDSEIFEEERNKKGSGKTRSKKQQVISDSDGDDESPIKIKRTGKGKRQPQVISDSEEELIISEDKKSSKSSKRKKKESDEEPQSKRKGQRLMDSDSDAEDPIPKKKGRKGKKEAVVVDDSDEDKTPKKGSLDAFVIHNAPAASKEPEPKKEPREKKKCVSAVDFFGGGTVQRTERTTAVSKRKVAETVDPEFHDDDDFSKTLEQLDKQHAKKSRTDSSPVKETVKEEGGLASSLASKLATKMKSDSPVAASPAKHDTNSNIVPDTPDFRKTPRKGRSGGTPSATPEKKTNADNMEVDKETDKPVPSVAEKKTPLKTVEKKTPAKSTEKKTPPNSAQKEESGKGSAKRNWGAYRSFLNREGPAAPGSKEIPTGAENCLEGLTFVITGVLDSLERDEAKSLVERYGGRVTTSISNRTSYLVIGRDAGASKITKAEQCKTKQVDEDGLLDLIRTLPGKKSKYQEQAEQAAKKEQSLKKSTSSLSSQFTALKASQSRSQVDSKTSATLDSGTATSAKSETGSGDATLMWVDKHKPTSLKQIIGQQGDKSNAKKLLQWLQRWHKNRAAGVKPSGRFYGQDDGSGHRAALLSGPPGIGKTTTAVLVCKDAGFSTVELNASDTRSKRSLKEDVAEALGNQTMVDYMGSHQGPVTGHSHCLIMDEVDGMAGNEDRGGLQELVQLIKNTKIPIITICNDRNSMKMRTLANHCFDLRFQRPRLEQIKGALMSIVFKEGLKVSPPALQEIILSSNQDIRQCIHNLSMFTADRKELTYDQAKLDSKKAEKDLRLGIFDVARKIFAGGEETARMTIHDKSDLFFQDYSFVPLFVHENYINVTPYAAKGDRKKHLSLLARTAESICDGDLVDKQVRGKGSWSLLPMQAMNASVIPGEYMRGAMSGMITFPQWLGKNSSTNKNDRILQELRGHMALQVSCDKRGLNMDYLPALRSRLTEPLAKLGSEGVPKVIELMDNYDIIKDDYDNILEITKWPNSKDPLAHLDSKTKAAFTRQYNKETHLTPYATGAVAKKKRGGAGAEEDLGTEEGEEGQVAPPADDSEDEDTLDKDTMIKASKNPSKAQAASSKGKAPAKGKGDSGKGKGQGKGKGRR</sequence>
<keyword evidence="4" id="KW-0597">Phosphoprotein</keyword>
<dbReference type="PROSITE" id="PS50172">
    <property type="entry name" value="BRCT"/>
    <property type="match status" value="1"/>
</dbReference>
<feature type="region of interest" description="Disordered" evidence="13">
    <location>
        <begin position="1"/>
        <end position="302"/>
    </location>
</feature>
<dbReference type="InterPro" id="IPR001357">
    <property type="entry name" value="BRCT_dom"/>
</dbReference>
<evidence type="ECO:0000256" key="13">
    <source>
        <dbReference type="SAM" id="MobiDB-lite"/>
    </source>
</evidence>
<feature type="region of interest" description="Disordered" evidence="13">
    <location>
        <begin position="630"/>
        <end position="665"/>
    </location>
</feature>
<evidence type="ECO:0000256" key="12">
    <source>
        <dbReference type="PIRNR" id="PIRNR036578"/>
    </source>
</evidence>
<dbReference type="FunFam" id="3.40.50.300:FF:000395">
    <property type="entry name" value="Replication factor C subunit 1"/>
    <property type="match status" value="1"/>
</dbReference>